<dbReference type="AlphaFoldDB" id="A0A450U9Y4"/>
<protein>
    <recommendedName>
        <fullName evidence="4">DUF2442 domain-containing protein</fullName>
    </recommendedName>
</protein>
<evidence type="ECO:0000313" key="1">
    <source>
        <dbReference type="EMBL" id="VFJ87199.1"/>
    </source>
</evidence>
<dbReference type="Gene3D" id="3.30.2020.40">
    <property type="entry name" value="Uncharacterised protein PF10387, DUF2442"/>
    <property type="match status" value="1"/>
</dbReference>
<dbReference type="InterPro" id="IPR018841">
    <property type="entry name" value="DUF2442"/>
</dbReference>
<sequence>MNTVMTNPEPRLKAFRVTEDEIIASLIDGRTISVPLVWSWRLSEATPEQRNYFEILGDGLGVHWPALDEDISVAGMLAGMPALRPTEIVRRDAG</sequence>
<proteinExistence type="predicted"/>
<dbReference type="EMBL" id="CAADFG010000002">
    <property type="protein sequence ID" value="VFJ87199.1"/>
    <property type="molecule type" value="Genomic_DNA"/>
</dbReference>
<gene>
    <name evidence="1" type="ORF">BECKH772A_GA0070896_1000250</name>
    <name evidence="2" type="ORF">BECKH772B_GA0070898_1000246</name>
    <name evidence="3" type="ORF">BECKH772C_GA0070978_1000197</name>
</gene>
<reference evidence="2" key="1">
    <citation type="submission" date="2019-02" db="EMBL/GenBank/DDBJ databases">
        <authorList>
            <person name="Gruber-Vodicka R. H."/>
            <person name="Seah K. B. B."/>
        </authorList>
    </citation>
    <scope>NUCLEOTIDE SEQUENCE</scope>
    <source>
        <strain evidence="3">BECK_SA2B12</strain>
        <strain evidence="1">BECK_SA2B15</strain>
        <strain evidence="2">BECK_SA2B20</strain>
    </source>
</reference>
<accession>A0A450U9Y4</accession>
<organism evidence="2">
    <name type="scientific">Candidatus Kentrum eta</name>
    <dbReference type="NCBI Taxonomy" id="2126337"/>
    <lineage>
        <taxon>Bacteria</taxon>
        <taxon>Pseudomonadati</taxon>
        <taxon>Pseudomonadota</taxon>
        <taxon>Gammaproteobacteria</taxon>
        <taxon>Candidatus Kentrum</taxon>
    </lineage>
</organism>
<evidence type="ECO:0000313" key="2">
    <source>
        <dbReference type="EMBL" id="VFJ88854.1"/>
    </source>
</evidence>
<dbReference type="Pfam" id="PF10387">
    <property type="entry name" value="DUF2442"/>
    <property type="match status" value="1"/>
</dbReference>
<dbReference type="EMBL" id="CAADFJ010000001">
    <property type="protein sequence ID" value="VFJ95102.1"/>
    <property type="molecule type" value="Genomic_DNA"/>
</dbReference>
<name>A0A450U9Y4_9GAMM</name>
<evidence type="ECO:0008006" key="4">
    <source>
        <dbReference type="Google" id="ProtNLM"/>
    </source>
</evidence>
<dbReference type="EMBL" id="CAADFI010000002">
    <property type="protein sequence ID" value="VFJ88854.1"/>
    <property type="molecule type" value="Genomic_DNA"/>
</dbReference>
<evidence type="ECO:0000313" key="3">
    <source>
        <dbReference type="EMBL" id="VFJ95102.1"/>
    </source>
</evidence>